<dbReference type="GO" id="GO:0032259">
    <property type="term" value="P:methylation"/>
    <property type="evidence" value="ECO:0007669"/>
    <property type="project" value="UniProtKB-KW"/>
</dbReference>
<comment type="similarity">
    <text evidence="5 6">Belongs to the class I-like SAM-binding methyltransferase superfamily. C5-methyltransferase family.</text>
</comment>
<dbReference type="Gene3D" id="3.90.120.10">
    <property type="entry name" value="DNA Methylase, subunit A, domain 2"/>
    <property type="match status" value="1"/>
</dbReference>
<evidence type="ECO:0000256" key="4">
    <source>
        <dbReference type="ARBA" id="ARBA00022747"/>
    </source>
</evidence>
<dbReference type="Proteomes" id="UP000224182">
    <property type="component" value="Unassembled WGS sequence"/>
</dbReference>
<dbReference type="EC" id="2.1.1.37" evidence="7"/>
<dbReference type="PANTHER" id="PTHR10629:SF52">
    <property type="entry name" value="DNA (CYTOSINE-5)-METHYLTRANSFERASE 1"/>
    <property type="match status" value="1"/>
</dbReference>
<dbReference type="NCBIfam" id="TIGR00675">
    <property type="entry name" value="dcm"/>
    <property type="match status" value="1"/>
</dbReference>
<dbReference type="GO" id="GO:0003886">
    <property type="term" value="F:DNA (cytosine-5-)-methyltransferase activity"/>
    <property type="evidence" value="ECO:0007669"/>
    <property type="project" value="UniProtKB-EC"/>
</dbReference>
<sequence length="419" mass="48716">MMNCLDLFAGAGGLTEGFVRAGFNMLAHIEKEKPASLTLKTRIAYHYLKKINQLEIYYKYLQQKISREELYSFIPKDLLNSVINEEINDQTIENIFSEIDKIIKNKKIDIIIGGPPCQAYSLVGRAVVGNKIKKDHRNYLYKQYLKFLKKYSPNYFVFENVRGMLSARDEEGNSIFKNILAEMNELEYNVEYKLLDAKDFGVPQSRKRVIILGWKKNIKFLFPNFNKIENNITLNELFRDLPKLNAGEKLDFISIKNKINNSSLKKLHILDENSDIVTQNICRPNKKEDLEIYKIVLAEKKKGKCLKYTDLPKELIFHKNLYSFLDRFKALDGEGISHTMLAHISKDGHYYIHPDIFQNRSITVREAARIQTFPDDYFFEDSRTAAFVQIGNAVPPLMAEIIAQKIKNLLDNYLIINED</sequence>
<gene>
    <name evidence="8" type="ORF">CBG54_00305</name>
</gene>
<comment type="caution">
    <text evidence="8">The sequence shown here is derived from an EMBL/GenBank/DDBJ whole genome shotgun (WGS) entry which is preliminary data.</text>
</comment>
<organism evidence="8 9">
    <name type="scientific">Fusobacterium nucleatum subsp. polymorphum</name>
    <name type="common">Fusobacterium polymorphum</name>
    <dbReference type="NCBI Taxonomy" id="76857"/>
    <lineage>
        <taxon>Bacteria</taxon>
        <taxon>Fusobacteriati</taxon>
        <taxon>Fusobacteriota</taxon>
        <taxon>Fusobacteriia</taxon>
        <taxon>Fusobacteriales</taxon>
        <taxon>Fusobacteriaceae</taxon>
        <taxon>Fusobacterium</taxon>
    </lineage>
</organism>
<keyword evidence="2 5" id="KW-0808">Transferase</keyword>
<dbReference type="Pfam" id="PF00145">
    <property type="entry name" value="DNA_methylase"/>
    <property type="match status" value="2"/>
</dbReference>
<accession>A0A2C6CJK9</accession>
<protein>
    <recommendedName>
        <fullName evidence="7">Cytosine-specific methyltransferase</fullName>
        <ecNumber evidence="7">2.1.1.37</ecNumber>
    </recommendedName>
</protein>
<dbReference type="SUPFAM" id="SSF53335">
    <property type="entry name" value="S-adenosyl-L-methionine-dependent methyltransferases"/>
    <property type="match status" value="1"/>
</dbReference>
<dbReference type="InterPro" id="IPR050390">
    <property type="entry name" value="C5-Methyltransferase"/>
</dbReference>
<dbReference type="Gene3D" id="3.40.50.150">
    <property type="entry name" value="Vaccinia Virus protein VP39"/>
    <property type="match status" value="1"/>
</dbReference>
<feature type="active site" evidence="5">
    <location>
        <position position="117"/>
    </location>
</feature>
<evidence type="ECO:0000256" key="3">
    <source>
        <dbReference type="ARBA" id="ARBA00022691"/>
    </source>
</evidence>
<name>A0A2C6CJK9_FUSNP</name>
<evidence type="ECO:0000256" key="2">
    <source>
        <dbReference type="ARBA" id="ARBA00022679"/>
    </source>
</evidence>
<comment type="catalytic activity">
    <reaction evidence="7">
        <text>a 2'-deoxycytidine in DNA + S-adenosyl-L-methionine = a 5-methyl-2'-deoxycytidine in DNA + S-adenosyl-L-homocysteine + H(+)</text>
        <dbReference type="Rhea" id="RHEA:13681"/>
        <dbReference type="Rhea" id="RHEA-COMP:11369"/>
        <dbReference type="Rhea" id="RHEA-COMP:11370"/>
        <dbReference type="ChEBI" id="CHEBI:15378"/>
        <dbReference type="ChEBI" id="CHEBI:57856"/>
        <dbReference type="ChEBI" id="CHEBI:59789"/>
        <dbReference type="ChEBI" id="CHEBI:85452"/>
        <dbReference type="ChEBI" id="CHEBI:85454"/>
        <dbReference type="EC" id="2.1.1.37"/>
    </reaction>
</comment>
<keyword evidence="1 5" id="KW-0489">Methyltransferase</keyword>
<evidence type="ECO:0000256" key="7">
    <source>
        <dbReference type="RuleBase" id="RU000417"/>
    </source>
</evidence>
<keyword evidence="4" id="KW-0680">Restriction system</keyword>
<reference evidence="8 9" key="1">
    <citation type="submission" date="2017-06" db="EMBL/GenBank/DDBJ databases">
        <title>Draft genome sequence of Fusobacterium nucleatum subsp. polymorphum KCOM 1271 (=ChDC F305).</title>
        <authorList>
            <person name="Kook J.-K."/>
            <person name="Park S.-N."/>
            <person name="Lim Y.K."/>
            <person name="Roh H."/>
        </authorList>
    </citation>
    <scope>NUCLEOTIDE SEQUENCE [LARGE SCALE GENOMIC DNA]</scope>
    <source>
        <strain evidence="9">KCOM 1271 (ChDC F305)</strain>
    </source>
</reference>
<dbReference type="EMBL" id="NIRN01000001">
    <property type="protein sequence ID" value="PHI05623.1"/>
    <property type="molecule type" value="Genomic_DNA"/>
</dbReference>
<dbReference type="PANTHER" id="PTHR10629">
    <property type="entry name" value="CYTOSINE-SPECIFIC METHYLTRANSFERASE"/>
    <property type="match status" value="1"/>
</dbReference>
<dbReference type="PRINTS" id="PR00105">
    <property type="entry name" value="C5METTRFRASE"/>
</dbReference>
<dbReference type="AlphaFoldDB" id="A0A2C6CJK9"/>
<evidence type="ECO:0000256" key="5">
    <source>
        <dbReference type="PROSITE-ProRule" id="PRU01016"/>
    </source>
</evidence>
<dbReference type="InterPro" id="IPR018117">
    <property type="entry name" value="C5_DNA_meth_AS"/>
</dbReference>
<evidence type="ECO:0000313" key="9">
    <source>
        <dbReference type="Proteomes" id="UP000224182"/>
    </source>
</evidence>
<dbReference type="PROSITE" id="PS00094">
    <property type="entry name" value="C5_MTASE_1"/>
    <property type="match status" value="1"/>
</dbReference>
<dbReference type="InterPro" id="IPR001525">
    <property type="entry name" value="C5_MeTfrase"/>
</dbReference>
<dbReference type="GO" id="GO:0009307">
    <property type="term" value="P:DNA restriction-modification system"/>
    <property type="evidence" value="ECO:0007669"/>
    <property type="project" value="UniProtKB-KW"/>
</dbReference>
<dbReference type="InterPro" id="IPR029063">
    <property type="entry name" value="SAM-dependent_MTases_sf"/>
</dbReference>
<evidence type="ECO:0000313" key="8">
    <source>
        <dbReference type="EMBL" id="PHI05623.1"/>
    </source>
</evidence>
<proteinExistence type="inferred from homology"/>
<keyword evidence="3 5" id="KW-0949">S-adenosyl-L-methionine</keyword>
<evidence type="ECO:0000256" key="1">
    <source>
        <dbReference type="ARBA" id="ARBA00022603"/>
    </source>
</evidence>
<evidence type="ECO:0000256" key="6">
    <source>
        <dbReference type="RuleBase" id="RU000416"/>
    </source>
</evidence>
<dbReference type="PROSITE" id="PS51679">
    <property type="entry name" value="SAM_MT_C5"/>
    <property type="match status" value="1"/>
</dbReference>